<dbReference type="PROSITE" id="PS50088">
    <property type="entry name" value="ANK_REPEAT"/>
    <property type="match status" value="6"/>
</dbReference>
<dbReference type="Pfam" id="PF00023">
    <property type="entry name" value="Ank"/>
    <property type="match status" value="1"/>
</dbReference>
<keyword evidence="2" id="KW-0040">ANK repeat</keyword>
<dbReference type="InterPro" id="IPR002110">
    <property type="entry name" value="Ankyrin_rpt"/>
</dbReference>
<evidence type="ECO:0000256" key="1">
    <source>
        <dbReference type="ARBA" id="ARBA00022737"/>
    </source>
</evidence>
<dbReference type="PANTHER" id="PTHR24198:SF165">
    <property type="entry name" value="ANKYRIN REPEAT-CONTAINING PROTEIN-RELATED"/>
    <property type="match status" value="1"/>
</dbReference>
<reference evidence="3" key="1">
    <citation type="submission" date="2022-08" db="UniProtKB">
        <authorList>
            <consortium name="EnsemblMetazoa"/>
        </authorList>
    </citation>
    <scope>IDENTIFICATION</scope>
    <source>
        <strain evidence="3">EBRO</strain>
    </source>
</reference>
<evidence type="ECO:0000256" key="2">
    <source>
        <dbReference type="ARBA" id="ARBA00023043"/>
    </source>
</evidence>
<dbReference type="Gene3D" id="1.25.40.20">
    <property type="entry name" value="Ankyrin repeat-containing domain"/>
    <property type="match status" value="4"/>
</dbReference>
<organism evidence="3">
    <name type="scientific">Anopheles atroparvus</name>
    <name type="common">European mosquito</name>
    <dbReference type="NCBI Taxonomy" id="41427"/>
    <lineage>
        <taxon>Eukaryota</taxon>
        <taxon>Metazoa</taxon>
        <taxon>Ecdysozoa</taxon>
        <taxon>Arthropoda</taxon>
        <taxon>Hexapoda</taxon>
        <taxon>Insecta</taxon>
        <taxon>Pterygota</taxon>
        <taxon>Neoptera</taxon>
        <taxon>Endopterygota</taxon>
        <taxon>Diptera</taxon>
        <taxon>Nematocera</taxon>
        <taxon>Culicoidea</taxon>
        <taxon>Culicidae</taxon>
        <taxon>Anophelinae</taxon>
        <taxon>Anopheles</taxon>
    </lineage>
</organism>
<dbReference type="STRING" id="41427.A0A182JG92"/>
<protein>
    <submittedName>
        <fullName evidence="3">Uncharacterized protein</fullName>
    </submittedName>
</protein>
<sequence length="1644" mass="189675">MTQPSNYVSKYAGEYCKLVVEGDIGKVKSKFKEFVLDYQTPEDLNTPLHLSIIAQQNRNEIIQFLVESGADCDLRNSMNLTASELAINLNFIDVTKFMLAVEFRNLTDYRCFYRLIRRGSVPLLQLFLELKTFDIHQQIGYVSSVWHELYVKNVPLTKSMENFLEYQLLNYSYAYHHPPAHRPDRQKFDREYEQRIELIVEYTRYLTEHYDTMDNLNDFDDKFLLAIKIVYDNLFFLREKRDHLALVPLDEICRVLAVFLAIFKKSPHYEVYKLILNKRTVLRYLAAVSEELEKFRCALVDRETRGVAQPKWTVDLLLSLIGCIRDAAPAKSTKAISALWQKRCVLKKKLIYYVKGRLKANPELNAIQARHSNNLSKAELEVMRQEMKTKEFLNLTRTVSRKNQVVFGRLRKTYDHIVQLYAIKKILRYLDGIARIQLPQYQVSGVLAIKRTLQVIAETVESARYCPSIARKLESVVHKILPLNLDVDVRDFYHPNVSLYKLCSDKLDIGRLIPFAEVQCSLKSVRRYFAYVHDRKMLEAYKCYLGNVYQLRNHRQVASYNQYVGDANRMYFENHTLDDLYFELEDCIRVVEELQETFCQQQDEKISDLLRCVYGPLAQRYEALTKGEPGRGALASISANFNTTMMLCGTEIDVAKVRRIVGSFLAERCPKYDICSDDQLLLLSPILQELLHLFTNYLYQYQMDERVTKNFITMVEVLHVGRYMAVDHFLPERAKPFDSLMHQNYTSDMLKKFNLQNLSSIEFAVLHEQLSQSYYDNCYNLDKKYAVLTMFFKSTNRQVNDAIVKRNKRMDREEFQACLDSKLKFIGQFLPCSDFNEVTQFINEAAPHVEFALEHCLMELCEILTDLGVFQDNQYVLKLQSANVSGRNLHEYLRRGDTLEHDMLTLTHSTKVKVFLNGLIFKSNEFKLYQPPGTQKANADELAAIVENLTNNYKMRWSWVEQQERLFKSVETIDLKLLQALTPDYADIRGMRLGVLHPGTPATEYEIIDHTVRNNLKQMVDYLSDELAAISFEKQQFFQYVLVRSSNSLFIDAHFSLTTVQERQATILFMALYFRAYDVFLECVRRFELTVNLGKIIKYINLEFIEKIAKQMKDIGWNCQDGNGITVLDQCVQKGDLGAVKKLIKFGADICAPTADGTSALHRACSLGLVEIARLLVKQNAPVAPLGGVGDRLPLHYAIQYHENDLLSLLCPDELVDVDSDKHRLVKCAIKYDNVEALKFLVDSRQAKLSTIDRHQNTVLHLCAIYGRMGILRYLFDDHLAALKEEDLLNRRNVSSKTALHIAVQSGRVAMVRFLLEQEAINPSLVDDAGLTAYEWAVQQSSVRVMKAFAKHHAPLRSISNSREREPLPLSLAIEQRNVSVLKFLLRNGYSLADETLCLIKAVYTRSLELVRFVVDHCKPAVHYRDPYDSTPLHVAIAIDCNEIAAYLIESGAEINTVSKFGETPLHVATKHGNIVAARMLILKYAAIDERNTSGLTPLMQAMYARNLEIMKLLIGAGANIDLLKLHLAEIEQISKIPTMHMFVDHYGLLEFMILQLQYDPNVRDGRSQQSLLHKACYANNLQIVQFLVDWCRLQPEQQDANGRTPLAIANECKNYEVAEFLRSKKRKKSQIAPQRYFDPTGMM</sequence>
<dbReference type="Pfam" id="PF12796">
    <property type="entry name" value="Ank_2"/>
    <property type="match status" value="4"/>
</dbReference>
<dbReference type="InterPro" id="IPR036770">
    <property type="entry name" value="Ankyrin_rpt-contain_sf"/>
</dbReference>
<dbReference type="PROSITE" id="PS50297">
    <property type="entry name" value="ANK_REP_REGION"/>
    <property type="match status" value="6"/>
</dbReference>
<proteinExistence type="predicted"/>
<dbReference type="PANTHER" id="PTHR24198">
    <property type="entry name" value="ANKYRIN REPEAT AND PROTEIN KINASE DOMAIN-CONTAINING PROTEIN"/>
    <property type="match status" value="1"/>
</dbReference>
<dbReference type="SMART" id="SM00248">
    <property type="entry name" value="ANK"/>
    <property type="match status" value="15"/>
</dbReference>
<keyword evidence="1" id="KW-0677">Repeat</keyword>
<evidence type="ECO:0000313" key="3">
    <source>
        <dbReference type="EnsemblMetazoa" id="AATE017538-PA.1"/>
    </source>
</evidence>
<name>A0A182JG92_ANOAO</name>
<accession>A0A182JG92</accession>
<dbReference type="EnsemblMetazoa" id="AATE017538-RA">
    <property type="protein sequence ID" value="AATE017538-PA.1"/>
    <property type="gene ID" value="AATE017538"/>
</dbReference>
<dbReference type="SUPFAM" id="SSF48403">
    <property type="entry name" value="Ankyrin repeat"/>
    <property type="match status" value="3"/>
</dbReference>
<dbReference type="VEuPathDB" id="VectorBase:AATE017538"/>